<dbReference type="EMBL" id="VSSQ01032031">
    <property type="protein sequence ID" value="MPM83165.1"/>
    <property type="molecule type" value="Genomic_DNA"/>
</dbReference>
<gene>
    <name evidence="2" type="ORF">SDC9_130228</name>
</gene>
<accession>A0A645D1W4</accession>
<name>A0A645D1W4_9ZZZZ</name>
<evidence type="ECO:0000256" key="1">
    <source>
        <dbReference type="SAM" id="Phobius"/>
    </source>
</evidence>
<organism evidence="2">
    <name type="scientific">bioreactor metagenome</name>
    <dbReference type="NCBI Taxonomy" id="1076179"/>
    <lineage>
        <taxon>unclassified sequences</taxon>
        <taxon>metagenomes</taxon>
        <taxon>ecological metagenomes</taxon>
    </lineage>
</organism>
<proteinExistence type="predicted"/>
<keyword evidence="1" id="KW-0472">Membrane</keyword>
<keyword evidence="1" id="KW-1133">Transmembrane helix</keyword>
<sequence length="85" mass="10258">MLKERKLGFIQELQCHQFFIFFIGGKESIKDLVDIFNLIKCCGPNTYVYEQIIIRVYVFIQVFLIYQAVISRVNTFLYYFRPFNI</sequence>
<evidence type="ECO:0000313" key="2">
    <source>
        <dbReference type="EMBL" id="MPM83165.1"/>
    </source>
</evidence>
<keyword evidence="1" id="KW-0812">Transmembrane</keyword>
<feature type="transmembrane region" description="Helical" evidence="1">
    <location>
        <begin position="56"/>
        <end position="80"/>
    </location>
</feature>
<reference evidence="2" key="1">
    <citation type="submission" date="2019-08" db="EMBL/GenBank/DDBJ databases">
        <authorList>
            <person name="Kucharzyk K."/>
            <person name="Murdoch R.W."/>
            <person name="Higgins S."/>
            <person name="Loffler F."/>
        </authorList>
    </citation>
    <scope>NUCLEOTIDE SEQUENCE</scope>
</reference>
<comment type="caution">
    <text evidence="2">The sequence shown here is derived from an EMBL/GenBank/DDBJ whole genome shotgun (WGS) entry which is preliminary data.</text>
</comment>
<dbReference type="AlphaFoldDB" id="A0A645D1W4"/>
<protein>
    <submittedName>
        <fullName evidence="2">Uncharacterized protein</fullName>
    </submittedName>
</protein>